<keyword evidence="4" id="KW-0539">Nucleus</keyword>
<evidence type="ECO:0000259" key="6">
    <source>
        <dbReference type="PROSITE" id="PS50888"/>
    </source>
</evidence>
<reference evidence="7 8" key="1">
    <citation type="journal article" date="2023" name="Plants (Basel)">
        <title>Bridging the Gap: Combining Genomics and Transcriptomics Approaches to Understand Stylosanthes scabra, an Orphan Legume from the Brazilian Caatinga.</title>
        <authorList>
            <person name="Ferreira-Neto J.R.C."/>
            <person name="da Silva M.D."/>
            <person name="Binneck E."/>
            <person name="de Melo N.F."/>
            <person name="da Silva R.H."/>
            <person name="de Melo A.L.T.M."/>
            <person name="Pandolfi V."/>
            <person name="Bustamante F.O."/>
            <person name="Brasileiro-Vidal A.C."/>
            <person name="Benko-Iseppon A.M."/>
        </authorList>
    </citation>
    <scope>NUCLEOTIDE SEQUENCE [LARGE SCALE GENOMIC DNA]</scope>
    <source>
        <tissue evidence="7">Leaves</tissue>
    </source>
</reference>
<dbReference type="PANTHER" id="PTHR12565:SF340">
    <property type="entry name" value="TRANSCRIPTION FACTOR BEE 3"/>
    <property type="match status" value="1"/>
</dbReference>
<dbReference type="Pfam" id="PF00010">
    <property type="entry name" value="HLH"/>
    <property type="match status" value="1"/>
</dbReference>
<feature type="compositionally biased region" description="Basic and acidic residues" evidence="5">
    <location>
        <begin position="51"/>
        <end position="66"/>
    </location>
</feature>
<evidence type="ECO:0000313" key="8">
    <source>
        <dbReference type="Proteomes" id="UP001341840"/>
    </source>
</evidence>
<dbReference type="PROSITE" id="PS50888">
    <property type="entry name" value="BHLH"/>
    <property type="match status" value="1"/>
</dbReference>
<proteinExistence type="predicted"/>
<feature type="region of interest" description="Disordered" evidence="5">
    <location>
        <begin position="1"/>
        <end position="78"/>
    </location>
</feature>
<dbReference type="InterPro" id="IPR024097">
    <property type="entry name" value="bHLH_ZIP_TF"/>
</dbReference>
<keyword evidence="2" id="KW-0805">Transcription regulation</keyword>
<evidence type="ECO:0000256" key="2">
    <source>
        <dbReference type="ARBA" id="ARBA00023015"/>
    </source>
</evidence>
<dbReference type="SMART" id="SM00353">
    <property type="entry name" value="HLH"/>
    <property type="match status" value="1"/>
</dbReference>
<evidence type="ECO:0000256" key="5">
    <source>
        <dbReference type="SAM" id="MobiDB-lite"/>
    </source>
</evidence>
<evidence type="ECO:0000256" key="3">
    <source>
        <dbReference type="ARBA" id="ARBA00023163"/>
    </source>
</evidence>
<comment type="subcellular location">
    <subcellularLocation>
        <location evidence="1">Nucleus</location>
    </subcellularLocation>
</comment>
<dbReference type="CDD" id="cd18919">
    <property type="entry name" value="bHLH_AtBPE_like"/>
    <property type="match status" value="1"/>
</dbReference>
<dbReference type="Proteomes" id="UP001341840">
    <property type="component" value="Unassembled WGS sequence"/>
</dbReference>
<evidence type="ECO:0000256" key="4">
    <source>
        <dbReference type="ARBA" id="ARBA00023242"/>
    </source>
</evidence>
<gene>
    <name evidence="7" type="ORF">PIB30_019784</name>
</gene>
<dbReference type="SUPFAM" id="SSF47459">
    <property type="entry name" value="HLH, helix-loop-helix DNA-binding domain"/>
    <property type="match status" value="1"/>
</dbReference>
<sequence length="185" mass="20519">MMDSNNNNNFPASSAATSSGNSTPAASHHSESKITKNNNGCGGRGKRVKSNKTEEDEKKQKKEVVHVRARRGQATDSHSIAERVRRGKINEKLRCLQNIVPGCYKTMGMAVMLDEIINYVQSLQHQVEFLSLKLTAASTFYDFNSETDALETMQRARASEAKELGKYGKEGHGGVSCYQPNWHLL</sequence>
<organism evidence="7 8">
    <name type="scientific">Stylosanthes scabra</name>
    <dbReference type="NCBI Taxonomy" id="79078"/>
    <lineage>
        <taxon>Eukaryota</taxon>
        <taxon>Viridiplantae</taxon>
        <taxon>Streptophyta</taxon>
        <taxon>Embryophyta</taxon>
        <taxon>Tracheophyta</taxon>
        <taxon>Spermatophyta</taxon>
        <taxon>Magnoliopsida</taxon>
        <taxon>eudicotyledons</taxon>
        <taxon>Gunneridae</taxon>
        <taxon>Pentapetalae</taxon>
        <taxon>rosids</taxon>
        <taxon>fabids</taxon>
        <taxon>Fabales</taxon>
        <taxon>Fabaceae</taxon>
        <taxon>Papilionoideae</taxon>
        <taxon>50 kb inversion clade</taxon>
        <taxon>dalbergioids sensu lato</taxon>
        <taxon>Dalbergieae</taxon>
        <taxon>Pterocarpus clade</taxon>
        <taxon>Stylosanthes</taxon>
    </lineage>
</organism>
<dbReference type="PANTHER" id="PTHR12565">
    <property type="entry name" value="STEROL REGULATORY ELEMENT-BINDING PROTEIN"/>
    <property type="match status" value="1"/>
</dbReference>
<evidence type="ECO:0000313" key="7">
    <source>
        <dbReference type="EMBL" id="MED6205662.1"/>
    </source>
</evidence>
<dbReference type="Gene3D" id="4.10.280.10">
    <property type="entry name" value="Helix-loop-helix DNA-binding domain"/>
    <property type="match status" value="1"/>
</dbReference>
<accession>A0ABU6Y5D7</accession>
<comment type="caution">
    <text evidence="7">The sequence shown here is derived from an EMBL/GenBank/DDBJ whole genome shotgun (WGS) entry which is preliminary data.</text>
</comment>
<keyword evidence="8" id="KW-1185">Reference proteome</keyword>
<evidence type="ECO:0000256" key="1">
    <source>
        <dbReference type="ARBA" id="ARBA00004123"/>
    </source>
</evidence>
<dbReference type="EMBL" id="JASCZI010241717">
    <property type="protein sequence ID" value="MED6205662.1"/>
    <property type="molecule type" value="Genomic_DNA"/>
</dbReference>
<protein>
    <recommendedName>
        <fullName evidence="6">BHLH domain-containing protein</fullName>
    </recommendedName>
</protein>
<dbReference type="InterPro" id="IPR036638">
    <property type="entry name" value="HLH_DNA-bd_sf"/>
</dbReference>
<dbReference type="InterPro" id="IPR011598">
    <property type="entry name" value="bHLH_dom"/>
</dbReference>
<keyword evidence="3" id="KW-0804">Transcription</keyword>
<feature type="domain" description="BHLH" evidence="6">
    <location>
        <begin position="73"/>
        <end position="123"/>
    </location>
</feature>
<feature type="compositionally biased region" description="Low complexity" evidence="5">
    <location>
        <begin position="1"/>
        <end position="27"/>
    </location>
</feature>
<name>A0ABU6Y5D7_9FABA</name>